<name>A0A5C6G3C9_METRR</name>
<protein>
    <submittedName>
        <fullName evidence="1">Uncharacterized protein</fullName>
    </submittedName>
</protein>
<evidence type="ECO:0000313" key="2">
    <source>
        <dbReference type="Proteomes" id="UP000317257"/>
    </source>
</evidence>
<comment type="caution">
    <text evidence="1">The sequence shown here is derived from an EMBL/GenBank/DDBJ whole genome shotgun (WGS) entry which is preliminary data.</text>
</comment>
<proteinExistence type="predicted"/>
<evidence type="ECO:0000313" key="1">
    <source>
        <dbReference type="EMBL" id="TWU71717.1"/>
    </source>
</evidence>
<sequence>MPAHFGVFDISESTGCERDIICTDGLTPLIIRCPEGAPARLYEVVLNASTIGLSNYGPKVYFEGPNLENVDDDGVLALLARDAARLGPDTKETLETTEMQPVVSGETAEESAGIQKNFLWPRLGRLPELMPKSLLWILRPTSQVCQSFRTLRWPRLWGKKPPATIESPMVLDDPKEVSDLNSTKEPVTVEACRVLFRSQIFPYVHSKRVVGSRRIIAGGKYIILCKGESVIICDIVTLEEVRTLGWEDDQGLEILAFENHIVCLYPDEDEIVIWAAPDWKRHIFTHKGWDGGYDCPSKRLVTYEVDAIRIWDPTNLSYTAWPKARIFFSRQSPDDSFFTFKHQDGQVTNQHFDGKAASPELVRLAEKYSGANSLWLAYKLQNGLTTRLFYGAGGLVALNERENKTMTIKYSYGPMTETDQVILMAHGFVVLTDSRIIVYSKTQLMRQKERCCKSVQAYCFTSGNFCFIFYYDSSAEKLQSGELIWVETEQMYASERSI</sequence>
<reference evidence="2" key="1">
    <citation type="submission" date="2018-12" db="EMBL/GenBank/DDBJ databases">
        <title>The complete genome of Metarhizium rileyi, a key fungal pathogen of Lepidoptera.</title>
        <authorList>
            <person name="Binneck E."/>
            <person name="Lastra C.C.L."/>
            <person name="Sosa-Gomez D.R."/>
        </authorList>
    </citation>
    <scope>NUCLEOTIDE SEQUENCE [LARGE SCALE GENOMIC DNA]</scope>
    <source>
        <strain evidence="2">Cep018-CH2</strain>
    </source>
</reference>
<accession>A0A5C6G3C9</accession>
<dbReference type="EMBL" id="SBHS01000038">
    <property type="protein sequence ID" value="TWU71717.1"/>
    <property type="molecule type" value="Genomic_DNA"/>
</dbReference>
<dbReference type="Proteomes" id="UP000317257">
    <property type="component" value="Unassembled WGS sequence"/>
</dbReference>
<gene>
    <name evidence="1" type="ORF">ED733_001318</name>
</gene>
<dbReference type="AlphaFoldDB" id="A0A5C6G3C9"/>
<organism evidence="1 2">
    <name type="scientific">Metarhizium rileyi (strain RCEF 4871)</name>
    <name type="common">Nomuraea rileyi</name>
    <dbReference type="NCBI Taxonomy" id="1649241"/>
    <lineage>
        <taxon>Eukaryota</taxon>
        <taxon>Fungi</taxon>
        <taxon>Dikarya</taxon>
        <taxon>Ascomycota</taxon>
        <taxon>Pezizomycotina</taxon>
        <taxon>Sordariomycetes</taxon>
        <taxon>Hypocreomycetidae</taxon>
        <taxon>Hypocreales</taxon>
        <taxon>Clavicipitaceae</taxon>
        <taxon>Metarhizium</taxon>
    </lineage>
</organism>